<dbReference type="GO" id="GO:1990072">
    <property type="term" value="C:TRAPPIII protein complex"/>
    <property type="evidence" value="ECO:0007669"/>
    <property type="project" value="TreeGrafter"/>
</dbReference>
<dbReference type="Proteomes" id="UP000807306">
    <property type="component" value="Unassembled WGS sequence"/>
</dbReference>
<dbReference type="InterPro" id="IPR055427">
    <property type="entry name" value="TRAPPC13_N"/>
</dbReference>
<dbReference type="Pfam" id="PF23647">
    <property type="entry name" value="TRAPPC13_M"/>
    <property type="match status" value="1"/>
</dbReference>
<reference evidence="4" key="1">
    <citation type="submission" date="2020-11" db="EMBL/GenBank/DDBJ databases">
        <authorList>
            <consortium name="DOE Joint Genome Institute"/>
            <person name="Ahrendt S."/>
            <person name="Riley R."/>
            <person name="Andreopoulos W."/>
            <person name="Labutti K."/>
            <person name="Pangilinan J."/>
            <person name="Ruiz-Duenas F.J."/>
            <person name="Barrasa J.M."/>
            <person name="Sanchez-Garcia M."/>
            <person name="Camarero S."/>
            <person name="Miyauchi S."/>
            <person name="Serrano A."/>
            <person name="Linde D."/>
            <person name="Babiker R."/>
            <person name="Drula E."/>
            <person name="Ayuso-Fernandez I."/>
            <person name="Pacheco R."/>
            <person name="Padilla G."/>
            <person name="Ferreira P."/>
            <person name="Barriuso J."/>
            <person name="Kellner H."/>
            <person name="Castanera R."/>
            <person name="Alfaro M."/>
            <person name="Ramirez L."/>
            <person name="Pisabarro A.G."/>
            <person name="Kuo A."/>
            <person name="Tritt A."/>
            <person name="Lipzen A."/>
            <person name="He G."/>
            <person name="Yan M."/>
            <person name="Ng V."/>
            <person name="Cullen D."/>
            <person name="Martin F."/>
            <person name="Rosso M.-N."/>
            <person name="Henrissat B."/>
            <person name="Hibbett D."/>
            <person name="Martinez A.T."/>
            <person name="Grigoriev I.V."/>
        </authorList>
    </citation>
    <scope>NUCLEOTIDE SEQUENCE</scope>
    <source>
        <strain evidence="4">CBS 506.95</strain>
    </source>
</reference>
<sequence>MATTDGPVVQLLALKVMRISRPELASAWQPFYSSSPSFSAHSSASILSLQGNTPLPGHPKTLRDFTSASEVLMLPASFGAIQLGETFSSCLCINNEIRVRVEVVQFKVEMQTLSSKVVLYETEGSKTLAGGETLEHVVHHEIKELGQHVLACTLAYRLPPNIRPVPEHDAKDPSDPTLQIARKFYKFAVTNPLSVKTKVHSVKSPSALFSPTEREKIFLEVHIQNLTQDAIYFERIRLECTDDWDSADGNMQPDEKTAEPKSIFSKTMALMQPQDMRQYVYILTPKSTKTPAASPAPGSIIPLGRLDMAWRSAFGEPGRLLTSMLSRRIPIPPAQPAQPASAVPQHLKKTFSGNRPHSSSVSSLPSLPQSRPGTPPLGRPGSPAPHRASTSVAIPSSPQLATVPPTNPLPDIEARISVRYVPRDDIVLEKPFSIAFSVKLSSNTPLPSEGFRRHITLAVQHLKRKKVAPIAPHPPEAFTPRLPSSGFSTPSSITATFNYALAHQKIATATPRLPPSDIPVGDVNTVEDDPDSLPPPFFEPSSNDATHNIPTVTFVGPSTVYLPKLEMFYSRNAESDTSSTVHVTQDFELSFIGLKRGFSCIGGIRILLVNDHVEEDLIAVEDKVTKKRKVQILKEYETVAEVWVS</sequence>
<dbReference type="InterPro" id="IPR055429">
    <property type="entry name" value="TRAPPC13_M"/>
</dbReference>
<dbReference type="EMBL" id="MU157832">
    <property type="protein sequence ID" value="KAF9532414.1"/>
    <property type="molecule type" value="Genomic_DNA"/>
</dbReference>
<accession>A0A9P6JU29</accession>
<protein>
    <recommendedName>
        <fullName evidence="6">DUF974-domain-containing protein</fullName>
    </recommendedName>
</protein>
<dbReference type="InterPro" id="IPR010378">
    <property type="entry name" value="TRAPPC13"/>
</dbReference>
<evidence type="ECO:0000259" key="3">
    <source>
        <dbReference type="Pfam" id="PF23647"/>
    </source>
</evidence>
<evidence type="ECO:0000313" key="5">
    <source>
        <dbReference type="Proteomes" id="UP000807306"/>
    </source>
</evidence>
<evidence type="ECO:0008006" key="6">
    <source>
        <dbReference type="Google" id="ProtNLM"/>
    </source>
</evidence>
<feature type="compositionally biased region" description="Low complexity" evidence="1">
    <location>
        <begin position="355"/>
        <end position="372"/>
    </location>
</feature>
<dbReference type="OrthoDB" id="10250284at2759"/>
<keyword evidence="5" id="KW-1185">Reference proteome</keyword>
<evidence type="ECO:0000259" key="2">
    <source>
        <dbReference type="Pfam" id="PF06159"/>
    </source>
</evidence>
<organism evidence="4 5">
    <name type="scientific">Crepidotus variabilis</name>
    <dbReference type="NCBI Taxonomy" id="179855"/>
    <lineage>
        <taxon>Eukaryota</taxon>
        <taxon>Fungi</taxon>
        <taxon>Dikarya</taxon>
        <taxon>Basidiomycota</taxon>
        <taxon>Agaricomycotina</taxon>
        <taxon>Agaricomycetes</taxon>
        <taxon>Agaricomycetidae</taxon>
        <taxon>Agaricales</taxon>
        <taxon>Agaricineae</taxon>
        <taxon>Crepidotaceae</taxon>
        <taxon>Crepidotus</taxon>
    </lineage>
</organism>
<feature type="domain" description="Trafficking protein particle complex subunit 13 N-terminal" evidence="2">
    <location>
        <begin position="11"/>
        <end position="189"/>
    </location>
</feature>
<name>A0A9P6JU29_9AGAR</name>
<evidence type="ECO:0000313" key="4">
    <source>
        <dbReference type="EMBL" id="KAF9532414.1"/>
    </source>
</evidence>
<evidence type="ECO:0000256" key="1">
    <source>
        <dbReference type="SAM" id="MobiDB-lite"/>
    </source>
</evidence>
<proteinExistence type="predicted"/>
<dbReference type="PANTHER" id="PTHR13134:SF3">
    <property type="entry name" value="TRAFFICKING PROTEIN PARTICLE COMPLEX SUBUNIT 13"/>
    <property type="match status" value="1"/>
</dbReference>
<dbReference type="PANTHER" id="PTHR13134">
    <property type="entry name" value="TRAFFICKING PROTEIN PARTICLE COMPLEX SUBUNIT 13"/>
    <property type="match status" value="1"/>
</dbReference>
<feature type="domain" description="Trafficking protein particle complex subunit 13 middle" evidence="3">
    <location>
        <begin position="193"/>
        <end position="330"/>
    </location>
</feature>
<feature type="region of interest" description="Disordered" evidence="1">
    <location>
        <begin position="330"/>
        <end position="408"/>
    </location>
</feature>
<dbReference type="Pfam" id="PF06159">
    <property type="entry name" value="TRAPPC13_N"/>
    <property type="match status" value="1"/>
</dbReference>
<comment type="caution">
    <text evidence="4">The sequence shown here is derived from an EMBL/GenBank/DDBJ whole genome shotgun (WGS) entry which is preliminary data.</text>
</comment>
<gene>
    <name evidence="4" type="ORF">CPB83DRAFT_880993</name>
</gene>
<feature type="compositionally biased region" description="Polar residues" evidence="1">
    <location>
        <begin position="388"/>
        <end position="400"/>
    </location>
</feature>
<dbReference type="AlphaFoldDB" id="A0A9P6JU29"/>